<dbReference type="FunFam" id="3.30.1480.10:FF:000002">
    <property type="entry name" value="Transcription termination/antitermination protein NusA"/>
    <property type="match status" value="1"/>
</dbReference>
<dbReference type="InterPro" id="IPR012340">
    <property type="entry name" value="NA-bd_OB-fold"/>
</dbReference>
<comment type="subunit">
    <text evidence="7">Monomer. Binds directly to the core enzyme of the DNA-dependent RNA polymerase and to nascent RNA.</text>
</comment>
<dbReference type="EMBL" id="AP027059">
    <property type="protein sequence ID" value="BDU49956.1"/>
    <property type="molecule type" value="Genomic_DNA"/>
</dbReference>
<evidence type="ECO:0000256" key="4">
    <source>
        <dbReference type="ARBA" id="ARBA00022884"/>
    </source>
</evidence>
<dbReference type="PANTHER" id="PTHR22648:SF0">
    <property type="entry name" value="TRANSCRIPTION TERMINATION_ANTITERMINATION PROTEIN NUSA"/>
    <property type="match status" value="1"/>
</dbReference>
<evidence type="ECO:0000256" key="2">
    <source>
        <dbReference type="ARBA" id="ARBA00022490"/>
    </source>
</evidence>
<keyword evidence="6 7" id="KW-0804">Transcription</keyword>
<dbReference type="KEGG" id="haby:HLVA_05250"/>
<dbReference type="AlphaFoldDB" id="A0AAU9D8N8"/>
<dbReference type="GO" id="GO:0005829">
    <property type="term" value="C:cytosol"/>
    <property type="evidence" value="ECO:0007669"/>
    <property type="project" value="TreeGrafter"/>
</dbReference>
<dbReference type="PANTHER" id="PTHR22648">
    <property type="entry name" value="TRANSCRIPTION TERMINATION FACTOR NUSA"/>
    <property type="match status" value="1"/>
</dbReference>
<evidence type="ECO:0000256" key="6">
    <source>
        <dbReference type="ARBA" id="ARBA00023163"/>
    </source>
</evidence>
<dbReference type="InterPro" id="IPR009019">
    <property type="entry name" value="KH_sf_prok-type"/>
</dbReference>
<dbReference type="InterPro" id="IPR058582">
    <property type="entry name" value="KH_NusA_2nd"/>
</dbReference>
<comment type="function">
    <text evidence="7">Participates in both transcription termination and antitermination.</text>
</comment>
<dbReference type="SUPFAM" id="SSF50249">
    <property type="entry name" value="Nucleic acid-binding proteins"/>
    <property type="match status" value="1"/>
</dbReference>
<dbReference type="InterPro" id="IPR015946">
    <property type="entry name" value="KH_dom-like_a/b"/>
</dbReference>
<dbReference type="RefSeq" id="WP_307904895.1">
    <property type="nucleotide sequence ID" value="NZ_AP027059.1"/>
</dbReference>
<dbReference type="FunFam" id="3.30.300.20:FF:000005">
    <property type="entry name" value="Transcription termination/antitermination protein NusA"/>
    <property type="match status" value="1"/>
</dbReference>
<protein>
    <recommendedName>
        <fullName evidence="7">Transcription termination/antitermination protein NusA</fullName>
    </recommendedName>
</protein>
<dbReference type="Gene3D" id="3.30.300.20">
    <property type="match status" value="2"/>
</dbReference>
<accession>A0AAU9D8N8</accession>
<dbReference type="InterPro" id="IPR030842">
    <property type="entry name" value="TF_NusA_bacterial"/>
</dbReference>
<dbReference type="PROSITE" id="PS50126">
    <property type="entry name" value="S1"/>
    <property type="match status" value="1"/>
</dbReference>
<dbReference type="Pfam" id="PF13184">
    <property type="entry name" value="KH_NusA_1st"/>
    <property type="match status" value="1"/>
</dbReference>
<keyword evidence="2 7" id="KW-0963">Cytoplasm</keyword>
<evidence type="ECO:0000256" key="3">
    <source>
        <dbReference type="ARBA" id="ARBA00022814"/>
    </source>
</evidence>
<dbReference type="InterPro" id="IPR013735">
    <property type="entry name" value="TF_NusA_N"/>
</dbReference>
<dbReference type="HAMAP" id="MF_00945_B">
    <property type="entry name" value="NusA_B"/>
    <property type="match status" value="1"/>
</dbReference>
<name>A0AAU9D8N8_9FUSO</name>
<dbReference type="Gene3D" id="3.30.1480.10">
    <property type="entry name" value="NusA, N-terminal domain"/>
    <property type="match status" value="1"/>
</dbReference>
<dbReference type="InterPro" id="IPR004087">
    <property type="entry name" value="KH_dom"/>
</dbReference>
<dbReference type="SUPFAM" id="SSF69705">
    <property type="entry name" value="Transcription factor NusA, N-terminal domain"/>
    <property type="match status" value="1"/>
</dbReference>
<dbReference type="Pfam" id="PF00575">
    <property type="entry name" value="S1"/>
    <property type="match status" value="1"/>
</dbReference>
<keyword evidence="5 7" id="KW-0805">Transcription regulation</keyword>
<reference evidence="9 10" key="1">
    <citation type="submission" date="2022-11" db="EMBL/GenBank/DDBJ databases">
        <title>Haliovirga abyssi gen. nov., sp. nov., a mesophilic fermentative bacterium isolated from the Iheya North hydrothermal field and the proposal of Haliovirgaceae fam. nov.</title>
        <authorList>
            <person name="Miyazaki U."/>
            <person name="Tame A."/>
            <person name="Miyazaki J."/>
            <person name="Takai K."/>
            <person name="Sawayama S."/>
            <person name="Kitajima M."/>
            <person name="Okamoto A."/>
            <person name="Nakagawa S."/>
        </authorList>
    </citation>
    <scope>NUCLEOTIDE SEQUENCE [LARGE SCALE GENOMIC DNA]</scope>
    <source>
        <strain evidence="9 10">IC12</strain>
    </source>
</reference>
<dbReference type="PROSITE" id="PS50084">
    <property type="entry name" value="KH_TYPE_1"/>
    <property type="match status" value="1"/>
</dbReference>
<dbReference type="FunFam" id="3.30.300.20:FF:000002">
    <property type="entry name" value="Transcription termination/antitermination protein NusA"/>
    <property type="match status" value="1"/>
</dbReference>
<sequence length="356" mass="40327">MKEKDFKAFLNALSQLEEEKGIEKEKMIETVEQALLAAYKKNYGEEKEATIRIDRKKGYVKVYAIKRVVDELPSNHDEISLKEARSYDKTVEIGDEIEIEEKCEAFKRNAIQNAKQIVIQKVREAERETLFSDFKEKEDSIITGTIRRIDERGNVFIEIGLNEILLPTIEQSIGDVYRVGERIKVYVAGVEKTTKHPKIIISRKRPELVKKLFEIEIPEIEDGVIEVKSIAREAGNRSKVAVYSEDINVDTVGACIGQNGMRIKEVVRELNGEKIDIVKWVEDKEEYVANALSPAKVKSVKIIAGEGARVIVTPDQLSLAIGKSGQNARLAAKLTGIRVDIKTEEKKEDIVKEDEE</sequence>
<dbReference type="InterPro" id="IPR025249">
    <property type="entry name" value="TF_NusA_KH_1st"/>
</dbReference>
<dbReference type="InterPro" id="IPR010213">
    <property type="entry name" value="TF_NusA"/>
</dbReference>
<evidence type="ECO:0000256" key="5">
    <source>
        <dbReference type="ARBA" id="ARBA00023015"/>
    </source>
</evidence>
<dbReference type="Proteomes" id="UP001321582">
    <property type="component" value="Chromosome"/>
</dbReference>
<dbReference type="SMART" id="SM00316">
    <property type="entry name" value="S1"/>
    <property type="match status" value="1"/>
</dbReference>
<dbReference type="InterPro" id="IPR003029">
    <property type="entry name" value="S1_domain"/>
</dbReference>
<comment type="subcellular location">
    <subcellularLocation>
        <location evidence="7">Cytoplasm</location>
    </subcellularLocation>
</comment>
<dbReference type="Pfam" id="PF26594">
    <property type="entry name" value="KH_NusA_2nd"/>
    <property type="match status" value="1"/>
</dbReference>
<keyword evidence="10" id="KW-1185">Reference proteome</keyword>
<keyword evidence="3 7" id="KW-0889">Transcription antitermination</keyword>
<gene>
    <name evidence="7 9" type="primary">nusA</name>
    <name evidence="9" type="ORF">HLVA_05250</name>
</gene>
<evidence type="ECO:0000256" key="7">
    <source>
        <dbReference type="HAMAP-Rule" id="MF_00945"/>
    </source>
</evidence>
<proteinExistence type="inferred from homology"/>
<evidence type="ECO:0000313" key="10">
    <source>
        <dbReference type="Proteomes" id="UP001321582"/>
    </source>
</evidence>
<dbReference type="GO" id="GO:0003700">
    <property type="term" value="F:DNA-binding transcription factor activity"/>
    <property type="evidence" value="ECO:0007669"/>
    <property type="project" value="InterPro"/>
</dbReference>
<dbReference type="SMART" id="SM00322">
    <property type="entry name" value="KH"/>
    <property type="match status" value="2"/>
</dbReference>
<dbReference type="GO" id="GO:0003723">
    <property type="term" value="F:RNA binding"/>
    <property type="evidence" value="ECO:0007669"/>
    <property type="project" value="UniProtKB-UniRule"/>
</dbReference>
<dbReference type="GO" id="GO:0031564">
    <property type="term" value="P:transcription antitermination"/>
    <property type="evidence" value="ECO:0007669"/>
    <property type="project" value="UniProtKB-UniRule"/>
</dbReference>
<keyword evidence="4 7" id="KW-0694">RNA-binding</keyword>
<evidence type="ECO:0000259" key="8">
    <source>
        <dbReference type="PROSITE" id="PS50126"/>
    </source>
</evidence>
<dbReference type="NCBIfam" id="TIGR01953">
    <property type="entry name" value="NusA"/>
    <property type="match status" value="1"/>
</dbReference>
<comment type="similarity">
    <text evidence="7">Belongs to the NusA family.</text>
</comment>
<dbReference type="InterPro" id="IPR036555">
    <property type="entry name" value="NusA_N_sf"/>
</dbReference>
<evidence type="ECO:0000256" key="1">
    <source>
        <dbReference type="ARBA" id="ARBA00022472"/>
    </source>
</evidence>
<dbReference type="SUPFAM" id="SSF54814">
    <property type="entry name" value="Prokaryotic type KH domain (KH-domain type II)"/>
    <property type="match status" value="2"/>
</dbReference>
<dbReference type="Gene3D" id="2.40.50.140">
    <property type="entry name" value="Nucleic acid-binding proteins"/>
    <property type="match status" value="1"/>
</dbReference>
<dbReference type="Pfam" id="PF08529">
    <property type="entry name" value="NusA_N"/>
    <property type="match status" value="1"/>
</dbReference>
<dbReference type="CDD" id="cd04455">
    <property type="entry name" value="S1_NusA"/>
    <property type="match status" value="1"/>
</dbReference>
<keyword evidence="1 7" id="KW-0806">Transcription termination</keyword>
<evidence type="ECO:0000313" key="9">
    <source>
        <dbReference type="EMBL" id="BDU49956.1"/>
    </source>
</evidence>
<dbReference type="CDD" id="cd22529">
    <property type="entry name" value="KH-II_NusA_rpt2"/>
    <property type="match status" value="1"/>
</dbReference>
<feature type="domain" description="S1 motif" evidence="8">
    <location>
        <begin position="139"/>
        <end position="204"/>
    </location>
</feature>
<organism evidence="9 10">
    <name type="scientific">Haliovirga abyssi</name>
    <dbReference type="NCBI Taxonomy" id="2996794"/>
    <lineage>
        <taxon>Bacteria</taxon>
        <taxon>Fusobacteriati</taxon>
        <taxon>Fusobacteriota</taxon>
        <taxon>Fusobacteriia</taxon>
        <taxon>Fusobacteriales</taxon>
        <taxon>Haliovirgaceae</taxon>
        <taxon>Haliovirga</taxon>
    </lineage>
</organism>
<dbReference type="CDD" id="cd02134">
    <property type="entry name" value="KH-II_NusA_rpt1"/>
    <property type="match status" value="1"/>
</dbReference>
<dbReference type="GO" id="GO:0006353">
    <property type="term" value="P:DNA-templated transcription termination"/>
    <property type="evidence" value="ECO:0007669"/>
    <property type="project" value="UniProtKB-UniRule"/>
</dbReference>